<gene>
    <name evidence="2" type="ORF">GPUH_LOCUS20230</name>
</gene>
<feature type="compositionally biased region" description="Polar residues" evidence="1">
    <location>
        <begin position="53"/>
        <end position="63"/>
    </location>
</feature>
<dbReference type="OrthoDB" id="5862931at2759"/>
<dbReference type="AlphaFoldDB" id="A0A183EGZ0"/>
<dbReference type="WBParaSite" id="GPUH_0002025601-mRNA-1">
    <property type="protein sequence ID" value="GPUH_0002025601-mRNA-1"/>
    <property type="gene ID" value="GPUH_0002025601"/>
</dbReference>
<evidence type="ECO:0000313" key="2">
    <source>
        <dbReference type="EMBL" id="VDN35578.1"/>
    </source>
</evidence>
<dbReference type="Proteomes" id="UP000271098">
    <property type="component" value="Unassembled WGS sequence"/>
</dbReference>
<feature type="region of interest" description="Disordered" evidence="1">
    <location>
        <begin position="35"/>
        <end position="63"/>
    </location>
</feature>
<evidence type="ECO:0000256" key="1">
    <source>
        <dbReference type="SAM" id="MobiDB-lite"/>
    </source>
</evidence>
<organism evidence="4">
    <name type="scientific">Gongylonema pulchrum</name>
    <dbReference type="NCBI Taxonomy" id="637853"/>
    <lineage>
        <taxon>Eukaryota</taxon>
        <taxon>Metazoa</taxon>
        <taxon>Ecdysozoa</taxon>
        <taxon>Nematoda</taxon>
        <taxon>Chromadorea</taxon>
        <taxon>Rhabditida</taxon>
        <taxon>Spirurina</taxon>
        <taxon>Spiruromorpha</taxon>
        <taxon>Spiruroidea</taxon>
        <taxon>Gongylonematidae</taxon>
        <taxon>Gongylonema</taxon>
    </lineage>
</organism>
<sequence length="118" mass="13363">MPALRKDGFEDAVVPALEALLSDLQHTTEVLKRAKLSDRNPPSDAHDLEPVYQEQTRSYSSSRHGLESIELMLDDYSQKRMSPRAKIFIIGRSVAVGFNVGNTSEGYVKAWYQHNTKR</sequence>
<reference evidence="4" key="1">
    <citation type="submission" date="2016-06" db="UniProtKB">
        <authorList>
            <consortium name="WormBaseParasite"/>
        </authorList>
    </citation>
    <scope>IDENTIFICATION</scope>
</reference>
<evidence type="ECO:0000313" key="3">
    <source>
        <dbReference type="Proteomes" id="UP000271098"/>
    </source>
</evidence>
<evidence type="ECO:0000313" key="4">
    <source>
        <dbReference type="WBParaSite" id="GPUH_0002025601-mRNA-1"/>
    </source>
</evidence>
<dbReference type="EMBL" id="UYRT01090016">
    <property type="protein sequence ID" value="VDN35578.1"/>
    <property type="molecule type" value="Genomic_DNA"/>
</dbReference>
<keyword evidence="3" id="KW-1185">Reference proteome</keyword>
<protein>
    <submittedName>
        <fullName evidence="4">SGNH_hydro domain-containing protein</fullName>
    </submittedName>
</protein>
<proteinExistence type="predicted"/>
<name>A0A183EGZ0_9BILA</name>
<reference evidence="2 3" key="2">
    <citation type="submission" date="2018-11" db="EMBL/GenBank/DDBJ databases">
        <authorList>
            <consortium name="Pathogen Informatics"/>
        </authorList>
    </citation>
    <scope>NUCLEOTIDE SEQUENCE [LARGE SCALE GENOMIC DNA]</scope>
</reference>
<accession>A0A183EGZ0</accession>